<evidence type="ECO:0000259" key="7">
    <source>
        <dbReference type="PROSITE" id="PS50815"/>
    </source>
</evidence>
<evidence type="ECO:0000256" key="6">
    <source>
        <dbReference type="SAM" id="MobiDB-lite"/>
    </source>
</evidence>
<organism evidence="8 9">
    <name type="scientific">Fibroporia radiculosa</name>
    <dbReference type="NCBI Taxonomy" id="599839"/>
    <lineage>
        <taxon>Eukaryota</taxon>
        <taxon>Fungi</taxon>
        <taxon>Dikarya</taxon>
        <taxon>Basidiomycota</taxon>
        <taxon>Agaricomycotina</taxon>
        <taxon>Agaricomycetes</taxon>
        <taxon>Polyporales</taxon>
        <taxon>Fibroporiaceae</taxon>
        <taxon>Fibroporia</taxon>
    </lineage>
</organism>
<gene>
    <name evidence="8" type="ORF">FIBRA_02032</name>
</gene>
<dbReference type="SUPFAM" id="SSF56019">
    <property type="entry name" value="The spindle assembly checkpoint protein mad2"/>
    <property type="match status" value="1"/>
</dbReference>
<keyword evidence="3" id="KW-0158">Chromosome</keyword>
<keyword evidence="5" id="KW-0469">Meiosis</keyword>
<dbReference type="GO" id="GO:0005694">
    <property type="term" value="C:chromosome"/>
    <property type="evidence" value="ECO:0007669"/>
    <property type="project" value="UniProtKB-SubCell"/>
</dbReference>
<feature type="compositionally biased region" description="Polar residues" evidence="6">
    <location>
        <begin position="724"/>
        <end position="734"/>
    </location>
</feature>
<dbReference type="Pfam" id="PF02301">
    <property type="entry name" value="HORMA"/>
    <property type="match status" value="1"/>
</dbReference>
<comment type="subcellular location">
    <subcellularLocation>
        <location evidence="2">Chromosome</location>
    </subcellularLocation>
    <subcellularLocation>
        <location evidence="1">Nucleus</location>
    </subcellularLocation>
</comment>
<protein>
    <recommendedName>
        <fullName evidence="7">HORMA domain-containing protein</fullName>
    </recommendedName>
</protein>
<sequence>MQAQSSRTDQTQAVLTSQQSLQSIQTLLKAGLGCITYLRNLLPADNFSQSYLTSSGPESLSSQPSIGSNRSFSMEYNKQNVSGFKIMTVTRGFTEEADKLLDFLENGIFDALQKQYLRSFIFAIYLDDQDPSNIVEAYTFNFKYHPIPGSDVTVPIMSLDADLQRMSISGTKKVSDPVSAATTQGRVPTLGEVKRSLKALIKNLIQATTQMDALPKRRFATFKLFYYDNAPDDYEPPHFRPGDVVKDRWFFTTHNKNEVPERCSIGTLQTGHHGVNVRVTSVSGYLPSTEDNNALFTGTTSGHAHTTPTLTPAEEAAMRIQQVQTQRLDALERQVVWDGDEGLCDKDAEGEEDPDYNPDSDDTNAGVLVGNRRVGDSCVENFAPIGIRDEDGDVRSFPEDFEVVAQHNACESIAQAQYAGELDNIPKRIAQLVRDKPCASTHVVQTQQLEYTQVVESPISELSPFSSLSRRRHTEDSISPNESLTPPAAQSGLLPPSGHEADIGTLETQLVKQLIVNACMREDDVDMLEMNTQIVQSATEDSIHSFFSVEGHQSQSLAGGSQEKILDSSARRAIKIVETHNPDGLSAFAKLIGCDCVVAGQLFKRLEAESFITTGTKEMDDLGLMTTDTRLARGKNKGRAGAKTRQSQRRRAVQKLKYAFLQASTRSQAYKEYFDPDPEIEKRLLGLSDLKPRRKFHKRKAAENMDLDASQQSDIRPIPLVTRSDNQVESQTQEDILRENPISPHDLGQNHGIGNLKRKTADQPHVKSRLSKKIKISLGPAVDLGD</sequence>
<evidence type="ECO:0000256" key="2">
    <source>
        <dbReference type="ARBA" id="ARBA00004286"/>
    </source>
</evidence>
<dbReference type="InterPro" id="IPR003511">
    <property type="entry name" value="HORMA_dom"/>
</dbReference>
<dbReference type="InterPro" id="IPR036570">
    <property type="entry name" value="HORMA_dom_sf"/>
</dbReference>
<dbReference type="Gene3D" id="3.30.900.10">
    <property type="entry name" value="HORMA domain"/>
    <property type="match status" value="1"/>
</dbReference>
<dbReference type="GO" id="GO:0051598">
    <property type="term" value="P:meiotic recombination checkpoint signaling"/>
    <property type="evidence" value="ECO:0007669"/>
    <property type="project" value="TreeGrafter"/>
</dbReference>
<feature type="compositionally biased region" description="Acidic residues" evidence="6">
    <location>
        <begin position="342"/>
        <end position="362"/>
    </location>
</feature>
<dbReference type="EMBL" id="HE796959">
    <property type="protein sequence ID" value="CCM00007.1"/>
    <property type="molecule type" value="Genomic_DNA"/>
</dbReference>
<dbReference type="Proteomes" id="UP000006352">
    <property type="component" value="Unassembled WGS sequence"/>
</dbReference>
<feature type="region of interest" description="Disordered" evidence="6">
    <location>
        <begin position="724"/>
        <end position="773"/>
    </location>
</feature>
<dbReference type="PROSITE" id="PS50815">
    <property type="entry name" value="HORMA"/>
    <property type="match status" value="1"/>
</dbReference>
<dbReference type="AlphaFoldDB" id="J4HU97"/>
<dbReference type="InterPro" id="IPR051294">
    <property type="entry name" value="HORMA_MeioticProgression"/>
</dbReference>
<feature type="region of interest" description="Disordered" evidence="6">
    <location>
        <begin position="342"/>
        <end position="365"/>
    </location>
</feature>
<dbReference type="HOGENOM" id="CLU_014668_0_0_1"/>
<evidence type="ECO:0000313" key="8">
    <source>
        <dbReference type="EMBL" id="CCM00007.1"/>
    </source>
</evidence>
<accession>J4HU97</accession>
<proteinExistence type="predicted"/>
<feature type="region of interest" description="Disordered" evidence="6">
    <location>
        <begin position="464"/>
        <end position="500"/>
    </location>
</feature>
<evidence type="ECO:0000256" key="3">
    <source>
        <dbReference type="ARBA" id="ARBA00022454"/>
    </source>
</evidence>
<dbReference type="RefSeq" id="XP_012179268.1">
    <property type="nucleotide sequence ID" value="XM_012323878.1"/>
</dbReference>
<dbReference type="STRING" id="599839.J4HU97"/>
<dbReference type="GeneID" id="24094918"/>
<feature type="domain" description="HORMA" evidence="7">
    <location>
        <begin position="18"/>
        <end position="279"/>
    </location>
</feature>
<dbReference type="PANTHER" id="PTHR48225">
    <property type="entry name" value="HORMA DOMAIN-CONTAINING PROTEIN 1"/>
    <property type="match status" value="1"/>
</dbReference>
<keyword evidence="4" id="KW-0539">Nucleus</keyword>
<dbReference type="InParanoid" id="J4HU97"/>
<evidence type="ECO:0000256" key="5">
    <source>
        <dbReference type="ARBA" id="ARBA00023254"/>
    </source>
</evidence>
<dbReference type="GO" id="GO:0007130">
    <property type="term" value="P:synaptonemal complex assembly"/>
    <property type="evidence" value="ECO:0007669"/>
    <property type="project" value="TreeGrafter"/>
</dbReference>
<evidence type="ECO:0000256" key="4">
    <source>
        <dbReference type="ARBA" id="ARBA00023242"/>
    </source>
</evidence>
<dbReference type="PANTHER" id="PTHR48225:SF7">
    <property type="entry name" value="MEIOSIS-SPECIFIC PROTEIN HOP1"/>
    <property type="match status" value="1"/>
</dbReference>
<evidence type="ECO:0000256" key="1">
    <source>
        <dbReference type="ARBA" id="ARBA00004123"/>
    </source>
</evidence>
<evidence type="ECO:0000313" key="9">
    <source>
        <dbReference type="Proteomes" id="UP000006352"/>
    </source>
</evidence>
<keyword evidence="9" id="KW-1185">Reference proteome</keyword>
<dbReference type="OrthoDB" id="1928087at2759"/>
<reference evidence="8 9" key="1">
    <citation type="journal article" date="2012" name="Appl. Environ. Microbiol.">
        <title>Short-read sequencing for genomic analysis of the brown rot fungus Fibroporia radiculosa.</title>
        <authorList>
            <person name="Tang J.D."/>
            <person name="Perkins A.D."/>
            <person name="Sonstegard T.S."/>
            <person name="Schroeder S.G."/>
            <person name="Burgess S.C."/>
            <person name="Diehl S.V."/>
        </authorList>
    </citation>
    <scope>NUCLEOTIDE SEQUENCE [LARGE SCALE GENOMIC DNA]</scope>
    <source>
        <strain evidence="8 9">TFFH 294</strain>
    </source>
</reference>
<dbReference type="GO" id="GO:0005634">
    <property type="term" value="C:nucleus"/>
    <property type="evidence" value="ECO:0007669"/>
    <property type="project" value="UniProtKB-SubCell"/>
</dbReference>
<name>J4HU97_9APHY</name>